<accession>A0ABD1LY33</accession>
<sequence>MSRKECGHHEAERRRVRRVILIGGSSLMVVILMAILVVFLILRPTKPQFRLEDATLYSFNLTPYTNTLSLTMQVTLSAHNPNARIAVYYHSLRLHAAYRAHQISLPTALPDTYQPRRDFTLWSPFLYASALPLPLPPRLPPPRPHPHAHPHTHRSPQLEGSHLGLRTLPPPCQLPRLHQPRRRPRRRRAAQASPLAKLHRRCLGLWVIHEDGDD</sequence>
<gene>
    <name evidence="5" type="ORF">Fmac_021845</name>
</gene>
<keyword evidence="6" id="KW-1185">Reference proteome</keyword>
<evidence type="ECO:0000256" key="4">
    <source>
        <dbReference type="SAM" id="Phobius"/>
    </source>
</evidence>
<feature type="compositionally biased region" description="Basic residues" evidence="3">
    <location>
        <begin position="144"/>
        <end position="154"/>
    </location>
</feature>
<protein>
    <recommendedName>
        <fullName evidence="7">Late embryogenesis abundant protein LEA-2 subgroup domain-containing protein</fullName>
    </recommendedName>
</protein>
<dbReference type="PANTHER" id="PTHR31415:SF166">
    <property type="entry name" value="LATE EMBRYOGENESIS ABUNDANT (LEA) HYDROXYPROLINE-RICH GLYCOPROTEIN FAMILY"/>
    <property type="match status" value="1"/>
</dbReference>
<evidence type="ECO:0000313" key="6">
    <source>
        <dbReference type="Proteomes" id="UP001603857"/>
    </source>
</evidence>
<dbReference type="InterPro" id="IPR044839">
    <property type="entry name" value="NDR1-like"/>
</dbReference>
<evidence type="ECO:0000256" key="3">
    <source>
        <dbReference type="SAM" id="MobiDB-lite"/>
    </source>
</evidence>
<evidence type="ECO:0000313" key="5">
    <source>
        <dbReference type="EMBL" id="KAL2328418.1"/>
    </source>
</evidence>
<evidence type="ECO:0000256" key="1">
    <source>
        <dbReference type="ARBA" id="ARBA00004370"/>
    </source>
</evidence>
<comment type="caution">
    <text evidence="5">The sequence shown here is derived from an EMBL/GenBank/DDBJ whole genome shotgun (WGS) entry which is preliminary data.</text>
</comment>
<keyword evidence="2 4" id="KW-0472">Membrane</keyword>
<evidence type="ECO:0000256" key="2">
    <source>
        <dbReference type="ARBA" id="ARBA00023136"/>
    </source>
</evidence>
<comment type="subcellular location">
    <subcellularLocation>
        <location evidence="1">Membrane</location>
    </subcellularLocation>
</comment>
<name>A0ABD1LY33_9FABA</name>
<dbReference type="Proteomes" id="UP001603857">
    <property type="component" value="Unassembled WGS sequence"/>
</dbReference>
<feature type="transmembrane region" description="Helical" evidence="4">
    <location>
        <begin position="20"/>
        <end position="42"/>
    </location>
</feature>
<dbReference type="PANTHER" id="PTHR31415">
    <property type="entry name" value="OS05G0367900 PROTEIN"/>
    <property type="match status" value="1"/>
</dbReference>
<reference evidence="5 6" key="1">
    <citation type="submission" date="2024-08" db="EMBL/GenBank/DDBJ databases">
        <title>Insights into the chromosomal genome structure of Flemingia macrophylla.</title>
        <authorList>
            <person name="Ding Y."/>
            <person name="Zhao Y."/>
            <person name="Bi W."/>
            <person name="Wu M."/>
            <person name="Zhao G."/>
            <person name="Gong Y."/>
            <person name="Li W."/>
            <person name="Zhang P."/>
        </authorList>
    </citation>
    <scope>NUCLEOTIDE SEQUENCE [LARGE SCALE GENOMIC DNA]</scope>
    <source>
        <strain evidence="5">DYQJB</strain>
        <tissue evidence="5">Leaf</tissue>
    </source>
</reference>
<organism evidence="5 6">
    <name type="scientific">Flemingia macrophylla</name>
    <dbReference type="NCBI Taxonomy" id="520843"/>
    <lineage>
        <taxon>Eukaryota</taxon>
        <taxon>Viridiplantae</taxon>
        <taxon>Streptophyta</taxon>
        <taxon>Embryophyta</taxon>
        <taxon>Tracheophyta</taxon>
        <taxon>Spermatophyta</taxon>
        <taxon>Magnoliopsida</taxon>
        <taxon>eudicotyledons</taxon>
        <taxon>Gunneridae</taxon>
        <taxon>Pentapetalae</taxon>
        <taxon>rosids</taxon>
        <taxon>fabids</taxon>
        <taxon>Fabales</taxon>
        <taxon>Fabaceae</taxon>
        <taxon>Papilionoideae</taxon>
        <taxon>50 kb inversion clade</taxon>
        <taxon>NPAAA clade</taxon>
        <taxon>indigoferoid/millettioid clade</taxon>
        <taxon>Phaseoleae</taxon>
        <taxon>Flemingia</taxon>
    </lineage>
</organism>
<proteinExistence type="predicted"/>
<keyword evidence="4" id="KW-0812">Transmembrane</keyword>
<dbReference type="EMBL" id="JBGMDY010000007">
    <property type="protein sequence ID" value="KAL2328418.1"/>
    <property type="molecule type" value="Genomic_DNA"/>
</dbReference>
<feature type="region of interest" description="Disordered" evidence="3">
    <location>
        <begin position="137"/>
        <end position="194"/>
    </location>
</feature>
<evidence type="ECO:0008006" key="7">
    <source>
        <dbReference type="Google" id="ProtNLM"/>
    </source>
</evidence>
<keyword evidence="4" id="KW-1133">Transmembrane helix</keyword>
<feature type="compositionally biased region" description="Basic residues" evidence="3">
    <location>
        <begin position="178"/>
        <end position="189"/>
    </location>
</feature>
<dbReference type="AlphaFoldDB" id="A0ABD1LY33"/>
<dbReference type="GO" id="GO:0016020">
    <property type="term" value="C:membrane"/>
    <property type="evidence" value="ECO:0007669"/>
    <property type="project" value="UniProtKB-SubCell"/>
</dbReference>